<dbReference type="SUPFAM" id="SSF51735">
    <property type="entry name" value="NAD(P)-binding Rossmann-fold domains"/>
    <property type="match status" value="1"/>
</dbReference>
<dbReference type="CDD" id="cd05233">
    <property type="entry name" value="SDR_c"/>
    <property type="match status" value="1"/>
</dbReference>
<dbReference type="Proteomes" id="UP000461162">
    <property type="component" value="Unassembled WGS sequence"/>
</dbReference>
<name>A0A7K1KJ90_9BACT</name>
<gene>
    <name evidence="2" type="ORF">GKC30_00350</name>
</gene>
<evidence type="ECO:0000313" key="3">
    <source>
        <dbReference type="Proteomes" id="UP000461162"/>
    </source>
</evidence>
<dbReference type="PRINTS" id="PR00080">
    <property type="entry name" value="SDRFAMILY"/>
</dbReference>
<dbReference type="GO" id="GO:0016616">
    <property type="term" value="F:oxidoreductase activity, acting on the CH-OH group of donors, NAD or NADP as acceptor"/>
    <property type="evidence" value="ECO:0007669"/>
    <property type="project" value="TreeGrafter"/>
</dbReference>
<dbReference type="FunFam" id="3.40.50.720:FF:000084">
    <property type="entry name" value="Short-chain dehydrogenase reductase"/>
    <property type="match status" value="1"/>
</dbReference>
<keyword evidence="3" id="KW-1185">Reference proteome</keyword>
<dbReference type="PROSITE" id="PS00061">
    <property type="entry name" value="ADH_SHORT"/>
    <property type="match status" value="1"/>
</dbReference>
<dbReference type="InterPro" id="IPR036291">
    <property type="entry name" value="NAD(P)-bd_dom_sf"/>
</dbReference>
<comment type="similarity">
    <text evidence="1">Belongs to the short-chain dehydrogenases/reductases (SDR) family.</text>
</comment>
<protein>
    <submittedName>
        <fullName evidence="2">SDR family oxidoreductase</fullName>
    </submittedName>
</protein>
<dbReference type="Gene3D" id="3.40.50.720">
    <property type="entry name" value="NAD(P)-binding Rossmann-like Domain"/>
    <property type="match status" value="1"/>
</dbReference>
<dbReference type="PANTHER" id="PTHR42760:SF40">
    <property type="entry name" value="3-OXOACYL-[ACYL-CARRIER-PROTEIN] REDUCTASE, CHLOROPLASTIC"/>
    <property type="match status" value="1"/>
</dbReference>
<dbReference type="EMBL" id="WODC01000001">
    <property type="protein sequence ID" value="MUM76080.1"/>
    <property type="molecule type" value="Genomic_DNA"/>
</dbReference>
<dbReference type="Pfam" id="PF13561">
    <property type="entry name" value="adh_short_C2"/>
    <property type="match status" value="1"/>
</dbReference>
<evidence type="ECO:0000313" key="2">
    <source>
        <dbReference type="EMBL" id="MUM76080.1"/>
    </source>
</evidence>
<dbReference type="PRINTS" id="PR00081">
    <property type="entry name" value="GDHRDH"/>
</dbReference>
<dbReference type="InterPro" id="IPR002347">
    <property type="entry name" value="SDR_fam"/>
</dbReference>
<comment type="caution">
    <text evidence="2">The sequence shown here is derived from an EMBL/GenBank/DDBJ whole genome shotgun (WGS) entry which is preliminary data.</text>
</comment>
<dbReference type="InterPro" id="IPR020904">
    <property type="entry name" value="Sc_DH/Rdtase_CS"/>
</dbReference>
<proteinExistence type="inferred from homology"/>
<dbReference type="RefSeq" id="WP_155931437.1">
    <property type="nucleotide sequence ID" value="NZ_WODC01000001.1"/>
</dbReference>
<dbReference type="PANTHER" id="PTHR42760">
    <property type="entry name" value="SHORT-CHAIN DEHYDROGENASES/REDUCTASES FAMILY MEMBER"/>
    <property type="match status" value="1"/>
</dbReference>
<organism evidence="2 3">
    <name type="scientific">Pseudodesulfovibrio alkaliphilus</name>
    <dbReference type="NCBI Taxonomy" id="2661613"/>
    <lineage>
        <taxon>Bacteria</taxon>
        <taxon>Pseudomonadati</taxon>
        <taxon>Thermodesulfobacteriota</taxon>
        <taxon>Desulfovibrionia</taxon>
        <taxon>Desulfovibrionales</taxon>
        <taxon>Desulfovibrionaceae</taxon>
    </lineage>
</organism>
<dbReference type="GO" id="GO:0030497">
    <property type="term" value="P:fatty acid elongation"/>
    <property type="evidence" value="ECO:0007669"/>
    <property type="project" value="TreeGrafter"/>
</dbReference>
<accession>A0A7K1KJ90</accession>
<dbReference type="AlphaFoldDB" id="A0A7K1KJ90"/>
<evidence type="ECO:0000256" key="1">
    <source>
        <dbReference type="ARBA" id="ARBA00006484"/>
    </source>
</evidence>
<sequence length="233" mass="25151">MKKHIMITGGNKGIGLETTMLFIERGCRVTVVARDFSSFPLAGNAAVTAVEYDLSDVEGIPALVARLDPVDVLVNNAGVMYALPYDQYPEDKVRTILRLNLESPAALIRETARHMTAQGHGRIVNNASIAGQIGHPDIWYGVTKAGLINLTKSFAKLLGPSGVVVNAVAPGPVETDMLHVIPEARKKAILQAVYTGRFARAEEVARAILWLATDCPEYINGTCLDINNGSFPR</sequence>
<reference evidence="2 3" key="1">
    <citation type="submission" date="2019-11" db="EMBL/GenBank/DDBJ databases">
        <title>Pseudodesulfovibrio alkaliphilus, sp. nov., an alkaliphilic sulfate-reducing bacteria from mud volcano of Taman peninsula, Russia.</title>
        <authorList>
            <person name="Frolova A."/>
            <person name="Merkel A.Y."/>
            <person name="Slobodkin A.I."/>
        </authorList>
    </citation>
    <scope>NUCLEOTIDE SEQUENCE [LARGE SCALE GENOMIC DNA]</scope>
    <source>
        <strain evidence="2 3">F-1</strain>
    </source>
</reference>